<feature type="region of interest" description="Disordered" evidence="2">
    <location>
        <begin position="15"/>
        <end position="35"/>
    </location>
</feature>
<dbReference type="InterPro" id="IPR021858">
    <property type="entry name" value="Fun_TF"/>
</dbReference>
<proteinExistence type="predicted"/>
<dbReference type="PANTHER" id="PTHR37540:SF9">
    <property type="entry name" value="ZN(2)-C6 FUNGAL-TYPE DOMAIN-CONTAINING PROTEIN"/>
    <property type="match status" value="1"/>
</dbReference>
<dbReference type="Proteomes" id="UP000266152">
    <property type="component" value="Unassembled WGS sequence"/>
</dbReference>
<organism evidence="3 4">
    <name type="scientific">Fusarium sporotrichioides</name>
    <dbReference type="NCBI Taxonomy" id="5514"/>
    <lineage>
        <taxon>Eukaryota</taxon>
        <taxon>Fungi</taxon>
        <taxon>Dikarya</taxon>
        <taxon>Ascomycota</taxon>
        <taxon>Pezizomycotina</taxon>
        <taxon>Sordariomycetes</taxon>
        <taxon>Hypocreomycetidae</taxon>
        <taxon>Hypocreales</taxon>
        <taxon>Nectriaceae</taxon>
        <taxon>Fusarium</taxon>
    </lineage>
</organism>
<evidence type="ECO:0000313" key="3">
    <source>
        <dbReference type="EMBL" id="RGP62315.1"/>
    </source>
</evidence>
<reference evidence="3 4" key="1">
    <citation type="journal article" date="2018" name="PLoS Pathog.">
        <title>Evolution of structural diversity of trichothecenes, a family of toxins produced by plant pathogenic and entomopathogenic fungi.</title>
        <authorList>
            <person name="Proctor R.H."/>
            <person name="McCormick S.P."/>
            <person name="Kim H.S."/>
            <person name="Cardoza R.E."/>
            <person name="Stanley A.M."/>
            <person name="Lindo L."/>
            <person name="Kelly A."/>
            <person name="Brown D.W."/>
            <person name="Lee T."/>
            <person name="Vaughan M.M."/>
            <person name="Alexander N.J."/>
            <person name="Busman M."/>
            <person name="Gutierrez S."/>
        </authorList>
    </citation>
    <scope>NUCLEOTIDE SEQUENCE [LARGE SCALE GENOMIC DNA]</scope>
    <source>
        <strain evidence="3 4">NRRL 3299</strain>
    </source>
</reference>
<feature type="compositionally biased region" description="Low complexity" evidence="2">
    <location>
        <begin position="75"/>
        <end position="98"/>
    </location>
</feature>
<gene>
    <name evidence="3" type="ORF">FSPOR_9360</name>
</gene>
<feature type="region of interest" description="Disordered" evidence="2">
    <location>
        <begin position="409"/>
        <end position="446"/>
    </location>
</feature>
<dbReference type="PANTHER" id="PTHR37540">
    <property type="entry name" value="TRANSCRIPTION FACTOR (ACR-2), PUTATIVE-RELATED-RELATED"/>
    <property type="match status" value="1"/>
</dbReference>
<evidence type="ECO:0000256" key="1">
    <source>
        <dbReference type="ARBA" id="ARBA00023242"/>
    </source>
</evidence>
<dbReference type="STRING" id="5514.A0A395RQC7"/>
<comment type="caution">
    <text evidence="3">The sequence shown here is derived from an EMBL/GenBank/DDBJ whole genome shotgun (WGS) entry which is preliminary data.</text>
</comment>
<accession>A0A395RQC7</accession>
<feature type="region of interest" description="Disordered" evidence="2">
    <location>
        <begin position="75"/>
        <end position="100"/>
    </location>
</feature>
<keyword evidence="1" id="KW-0539">Nucleus</keyword>
<sequence length="600" mass="67164">MVAPSAMLPGVEAMQMQAAPPRQRAQRQTSSCLECRRRKQKLPTIADIRDGPYSHLNPAVIQGALYSIEDQLPSPASSLSSLSSPTASSSTSLSTQSTRSLWRPYRTAASSDGDTDETIADTIKKIKEESIKSFKRSYLDEGPTRIESYVPMALGYSIGGSMTQLNYLPMRPTKINKDLVRIHGQPDPANGFMNIWIPCTMQDPLLLHIILFTSACFLTETGAMSKRLRQMYQSHVYFMLNQQLGDQIARENDTLMLAVVQMIADSWYWGETDHLMAHLRGLKHMVRMRGGLSQLGLRGYLAKMILVHDIAMALAHEITPAMYGHPEFPFHDPKRTPIKTAYNTPLLCHWQSFRECSNSLQLHPSTAEILDIMRSLFSAVISLPRDPSSEQIQTVRHTATVFYGKIDEFPESTPPLRGSCNSSRSSSVESPDQSPRSSRTDKSSSPCNLPERMYLVVRRIALIYCKAISNRSPISTACSEEDINVIWPNIWQLGLPTWKSVLGIFVWVMIALSTNCHKTRFGRLIKTLTVSTMMSLGMDDWHLFLDIAKTAFRIQRWLAEGGNDSSTGQLVGGQAVVDQYDGFAMDNACPEFDLPVDDEQ</sequence>
<feature type="compositionally biased region" description="Low complexity" evidence="2">
    <location>
        <begin position="415"/>
        <end position="437"/>
    </location>
</feature>
<keyword evidence="4" id="KW-1185">Reference proteome</keyword>
<name>A0A395RQC7_FUSSP</name>
<evidence type="ECO:0000313" key="4">
    <source>
        <dbReference type="Proteomes" id="UP000266152"/>
    </source>
</evidence>
<dbReference type="EMBL" id="PXOF01000150">
    <property type="protein sequence ID" value="RGP62315.1"/>
    <property type="molecule type" value="Genomic_DNA"/>
</dbReference>
<protein>
    <submittedName>
        <fullName evidence="3">6-hydroxy-d-nicotine oxidase</fullName>
    </submittedName>
</protein>
<feature type="compositionally biased region" description="Low complexity" evidence="2">
    <location>
        <begin position="15"/>
        <end position="28"/>
    </location>
</feature>
<dbReference type="AlphaFoldDB" id="A0A395RQC7"/>
<evidence type="ECO:0000256" key="2">
    <source>
        <dbReference type="SAM" id="MobiDB-lite"/>
    </source>
</evidence>
<dbReference type="Pfam" id="PF11951">
    <property type="entry name" value="Fungal_trans_2"/>
    <property type="match status" value="1"/>
</dbReference>